<evidence type="ECO:0000256" key="2">
    <source>
        <dbReference type="SAM" id="SignalP"/>
    </source>
</evidence>
<dbReference type="InterPro" id="IPR000073">
    <property type="entry name" value="AB_hydrolase_1"/>
</dbReference>
<accession>A0A9W5YNX9</accession>
<dbReference type="Pfam" id="PF12697">
    <property type="entry name" value="Abhydrolase_6"/>
    <property type="match status" value="1"/>
</dbReference>
<organism evidence="4 5">
    <name type="scientific">Aspergillus brasiliensis</name>
    <dbReference type="NCBI Taxonomy" id="319629"/>
    <lineage>
        <taxon>Eukaryota</taxon>
        <taxon>Fungi</taxon>
        <taxon>Dikarya</taxon>
        <taxon>Ascomycota</taxon>
        <taxon>Pezizomycotina</taxon>
        <taxon>Eurotiomycetes</taxon>
        <taxon>Eurotiomycetidae</taxon>
        <taxon>Eurotiales</taxon>
        <taxon>Aspergillaceae</taxon>
        <taxon>Aspergillus</taxon>
        <taxon>Aspergillus subgen. Circumdati</taxon>
    </lineage>
</organism>
<evidence type="ECO:0000259" key="3">
    <source>
        <dbReference type="Pfam" id="PF12697"/>
    </source>
</evidence>
<feature type="chain" id="PRO_5040921130" description="AB hydrolase-1 domain-containing protein" evidence="2">
    <location>
        <begin position="21"/>
        <end position="357"/>
    </location>
</feature>
<evidence type="ECO:0000256" key="1">
    <source>
        <dbReference type="ARBA" id="ARBA00029464"/>
    </source>
</evidence>
<dbReference type="AlphaFoldDB" id="A0A9W5YNX9"/>
<reference evidence="4" key="1">
    <citation type="submission" date="2022-07" db="EMBL/GenBank/DDBJ databases">
        <title>Taxonomy of Aspergillus series Nigri: significant species reduction supported by multi-species coalescent approaches.</title>
        <authorList>
            <person name="Bian C."/>
            <person name="Kusuya Y."/>
            <person name="Sklenar F."/>
            <person name="D'hooge E."/>
            <person name="Yaguchi T."/>
            <person name="Takahashi H."/>
            <person name="Hubka V."/>
        </authorList>
    </citation>
    <scope>NUCLEOTIDE SEQUENCE</scope>
    <source>
        <strain evidence="4">CBS 733.88</strain>
    </source>
</reference>
<evidence type="ECO:0000313" key="5">
    <source>
        <dbReference type="Proteomes" id="UP001143548"/>
    </source>
</evidence>
<dbReference type="PANTHER" id="PTHR47751">
    <property type="entry name" value="SUPERFAMILY HYDROLASE, PUTATIVE (AFU_ORTHOLOGUE AFUA_2G16580)-RELATED"/>
    <property type="match status" value="1"/>
</dbReference>
<dbReference type="PANTHER" id="PTHR47751:SF1">
    <property type="entry name" value="SUPERFAMILY HYDROLASE, PUTATIVE (AFU_ORTHOLOGUE AFUA_2G16580)-RELATED"/>
    <property type="match status" value="1"/>
</dbReference>
<dbReference type="InterPro" id="IPR029058">
    <property type="entry name" value="AB_hydrolase_fold"/>
</dbReference>
<dbReference type="Gene3D" id="3.40.50.1820">
    <property type="entry name" value="alpha/beta hydrolase"/>
    <property type="match status" value="1"/>
</dbReference>
<dbReference type="Proteomes" id="UP001143548">
    <property type="component" value="Unassembled WGS sequence"/>
</dbReference>
<dbReference type="SUPFAM" id="SSF53474">
    <property type="entry name" value="alpha/beta-Hydrolases"/>
    <property type="match status" value="1"/>
</dbReference>
<dbReference type="InterPro" id="IPR051411">
    <property type="entry name" value="Polyketide_trans_af380"/>
</dbReference>
<evidence type="ECO:0000313" key="4">
    <source>
        <dbReference type="EMBL" id="GKZ21298.1"/>
    </source>
</evidence>
<name>A0A9W5YNX9_9EURO</name>
<feature type="signal peptide" evidence="2">
    <location>
        <begin position="1"/>
        <end position="20"/>
    </location>
</feature>
<dbReference type="EMBL" id="BROQ01000038">
    <property type="protein sequence ID" value="GKZ21298.1"/>
    <property type="molecule type" value="Genomic_DNA"/>
</dbReference>
<dbReference type="Gene3D" id="1.10.10.800">
    <property type="match status" value="1"/>
</dbReference>
<sequence length="357" mass="39036">MKLPTALTLAPILHTICSTAQNLSYGADNFYRSNIVTLQPVTFPTQYQTTIAGNLFIPNNLTATPAPAIIVGHPMGAVKEQAANLYATKMAEQGFITLSIDLPFWGSSTGTPRNAVSPDLYAEAFSAAVDYLGSNTTRIPPIASISHPITINRNRIGVIGICGSGGFALSATKIDPRIKALVTVSMYDMGTVNRQGLRHSQNLTQRQAIIASSAAQRWPEFEHPGGSANPIEYTAGTPNVRTSNPVDREFYDFYRTVRGEVTPPGTTSELTTHSTMTSNVKFMNFYPLEDLDVISPRPLLFISGDQAHSREFSEAAYRGAREPKELLWVPGAGHVDLYDRVELIPWERITGFFGRNL</sequence>
<comment type="caution">
    <text evidence="4">The sequence shown here is derived from an EMBL/GenBank/DDBJ whole genome shotgun (WGS) entry which is preliminary data.</text>
</comment>
<proteinExistence type="inferred from homology"/>
<gene>
    <name evidence="4" type="ORF">AbraCBS73388_006973</name>
</gene>
<keyword evidence="2" id="KW-0732">Signal</keyword>
<comment type="similarity">
    <text evidence="1">Belongs to the polyketide transferase af380 family.</text>
</comment>
<feature type="domain" description="AB hydrolase-1" evidence="3">
    <location>
        <begin position="93"/>
        <end position="338"/>
    </location>
</feature>
<protein>
    <recommendedName>
        <fullName evidence="3">AB hydrolase-1 domain-containing protein</fullName>
    </recommendedName>
</protein>